<gene>
    <name evidence="1" type="ORF">GJJ64_05460</name>
</gene>
<evidence type="ECO:0000313" key="2">
    <source>
        <dbReference type="Proteomes" id="UP000462931"/>
    </source>
</evidence>
<name>A0A7K0FKZ8_9SPHI</name>
<organism evidence="1 2">
    <name type="scientific">Pedobacter puniceum</name>
    <dbReference type="NCBI Taxonomy" id="2666136"/>
    <lineage>
        <taxon>Bacteria</taxon>
        <taxon>Pseudomonadati</taxon>
        <taxon>Bacteroidota</taxon>
        <taxon>Sphingobacteriia</taxon>
        <taxon>Sphingobacteriales</taxon>
        <taxon>Sphingobacteriaceae</taxon>
        <taxon>Pedobacter</taxon>
    </lineage>
</organism>
<dbReference type="EMBL" id="WKJI01000001">
    <property type="protein sequence ID" value="MRX46628.1"/>
    <property type="molecule type" value="Genomic_DNA"/>
</dbReference>
<protein>
    <submittedName>
        <fullName evidence="1">Uncharacterized protein</fullName>
    </submittedName>
</protein>
<proteinExistence type="predicted"/>
<keyword evidence="2" id="KW-1185">Reference proteome</keyword>
<accession>A0A7K0FKZ8</accession>
<reference evidence="1 2" key="1">
    <citation type="submission" date="2019-11" db="EMBL/GenBank/DDBJ databases">
        <authorList>
            <person name="Cheng Q."/>
            <person name="Yang Z."/>
        </authorList>
    </citation>
    <scope>NUCLEOTIDE SEQUENCE [LARGE SCALE GENOMIC DNA]</scope>
    <source>
        <strain evidence="1 2">HX-22-1</strain>
    </source>
</reference>
<dbReference type="RefSeq" id="WP_154286699.1">
    <property type="nucleotide sequence ID" value="NZ_WKJI01000001.1"/>
</dbReference>
<dbReference type="Proteomes" id="UP000462931">
    <property type="component" value="Unassembled WGS sequence"/>
</dbReference>
<evidence type="ECO:0000313" key="1">
    <source>
        <dbReference type="EMBL" id="MRX46628.1"/>
    </source>
</evidence>
<comment type="caution">
    <text evidence="1">The sequence shown here is derived from an EMBL/GenBank/DDBJ whole genome shotgun (WGS) entry which is preliminary data.</text>
</comment>
<sequence length="74" mass="8816">MKTMITEAAKDIIRKFDQELFSILREDVKKFRQNHQDNMINFNTKRFDMELKQILAAELEQFRKQSATPLVKVG</sequence>
<dbReference type="AlphaFoldDB" id="A0A7K0FKZ8"/>